<evidence type="ECO:0000259" key="2">
    <source>
        <dbReference type="PROSITE" id="PS50157"/>
    </source>
</evidence>
<dbReference type="VEuPathDB" id="FungiDB:HMPREF1544_09651"/>
<dbReference type="Gene3D" id="3.30.160.60">
    <property type="entry name" value="Classic Zinc Finger"/>
    <property type="match status" value="1"/>
</dbReference>
<dbReference type="Proteomes" id="UP000014254">
    <property type="component" value="Unassembled WGS sequence"/>
</dbReference>
<protein>
    <recommendedName>
        <fullName evidence="2">C2H2-type domain-containing protein</fullName>
    </recommendedName>
</protein>
<dbReference type="InterPro" id="IPR013087">
    <property type="entry name" value="Znf_C2H2_type"/>
</dbReference>
<gene>
    <name evidence="3" type="ORF">HMPREF1544_09651</name>
</gene>
<dbReference type="PROSITE" id="PS50157">
    <property type="entry name" value="ZINC_FINGER_C2H2_2"/>
    <property type="match status" value="2"/>
</dbReference>
<keyword evidence="1" id="KW-0479">Metal-binding</keyword>
<dbReference type="OrthoDB" id="10662892at2759"/>
<dbReference type="SMART" id="SM00355">
    <property type="entry name" value="ZnF_C2H2"/>
    <property type="match status" value="4"/>
</dbReference>
<dbReference type="InParanoid" id="S2JM23"/>
<dbReference type="eggNOG" id="ENOG502RMF7">
    <property type="taxonomic scope" value="Eukaryota"/>
</dbReference>
<reference evidence="4" key="1">
    <citation type="submission" date="2013-05" db="EMBL/GenBank/DDBJ databases">
        <title>The Genome sequence of Mucor circinelloides f. circinelloides 1006PhL.</title>
        <authorList>
            <consortium name="The Broad Institute Genomics Platform"/>
            <person name="Cuomo C."/>
            <person name="Earl A."/>
            <person name="Findley K."/>
            <person name="Lee S.C."/>
            <person name="Walker B."/>
            <person name="Young S."/>
            <person name="Zeng Q."/>
            <person name="Gargeya S."/>
            <person name="Fitzgerald M."/>
            <person name="Haas B."/>
            <person name="Abouelleil A."/>
            <person name="Allen A.W."/>
            <person name="Alvarado L."/>
            <person name="Arachchi H.M."/>
            <person name="Berlin A.M."/>
            <person name="Chapman S.B."/>
            <person name="Gainer-Dewar J."/>
            <person name="Goldberg J."/>
            <person name="Griggs A."/>
            <person name="Gujja S."/>
            <person name="Hansen M."/>
            <person name="Howarth C."/>
            <person name="Imamovic A."/>
            <person name="Ireland A."/>
            <person name="Larimer J."/>
            <person name="McCowan C."/>
            <person name="Murphy C."/>
            <person name="Pearson M."/>
            <person name="Poon T.W."/>
            <person name="Priest M."/>
            <person name="Roberts A."/>
            <person name="Saif S."/>
            <person name="Shea T."/>
            <person name="Sisk P."/>
            <person name="Sykes S."/>
            <person name="Wortman J."/>
            <person name="Nusbaum C."/>
            <person name="Birren B."/>
        </authorList>
    </citation>
    <scope>NUCLEOTIDE SEQUENCE [LARGE SCALE GENOMIC DNA]</scope>
    <source>
        <strain evidence="4">1006PhL</strain>
    </source>
</reference>
<name>S2JM23_MUCC1</name>
<evidence type="ECO:0000256" key="1">
    <source>
        <dbReference type="PROSITE-ProRule" id="PRU00042"/>
    </source>
</evidence>
<keyword evidence="1" id="KW-0863">Zinc-finger</keyword>
<dbReference type="PROSITE" id="PS00028">
    <property type="entry name" value="ZINC_FINGER_C2H2_1"/>
    <property type="match status" value="4"/>
</dbReference>
<dbReference type="AlphaFoldDB" id="S2JM23"/>
<dbReference type="EMBL" id="KE124065">
    <property type="protein sequence ID" value="EPB83608.1"/>
    <property type="molecule type" value="Genomic_DNA"/>
</dbReference>
<keyword evidence="4" id="KW-1185">Reference proteome</keyword>
<feature type="domain" description="C2H2-type" evidence="2">
    <location>
        <begin position="69"/>
        <end position="97"/>
    </location>
</feature>
<sequence>MKLRDRKKRVLDHIKQEDDKPDLTLINASSSTVNVSSSWNREIKQEDTKNDSNLLQQDHGFGEGKDYYYQCDRCMKRMPNLKLVLQHRRLIHKVKRKGPSKIKDIDTEPDIHDPNFHCKSCNINYNSRRKYRHHLKYVHFMALKTILPHQIPQSSIVPDPDDPNLYCRACDSKYSCKSNYKQHCRYAHGMTSVKIATTGANSDGNVDPGKLPDPNDPQNYCKVYHHSISNRNAMIDINHPEFYCAQCERSYSSKESFRMHLRNVHNT</sequence>
<evidence type="ECO:0000313" key="3">
    <source>
        <dbReference type="EMBL" id="EPB83608.1"/>
    </source>
</evidence>
<dbReference type="GO" id="GO:0008270">
    <property type="term" value="F:zinc ion binding"/>
    <property type="evidence" value="ECO:0007669"/>
    <property type="project" value="UniProtKB-KW"/>
</dbReference>
<accession>S2JM23</accession>
<evidence type="ECO:0000313" key="4">
    <source>
        <dbReference type="Proteomes" id="UP000014254"/>
    </source>
</evidence>
<feature type="domain" description="C2H2-type" evidence="2">
    <location>
        <begin position="242"/>
        <end position="267"/>
    </location>
</feature>
<keyword evidence="1" id="KW-0862">Zinc</keyword>
<organism evidence="3 4">
    <name type="scientific">Mucor circinelloides f. circinelloides (strain 1006PhL)</name>
    <name type="common">Mucormycosis agent</name>
    <name type="synonym">Calyptromyces circinelloides</name>
    <dbReference type="NCBI Taxonomy" id="1220926"/>
    <lineage>
        <taxon>Eukaryota</taxon>
        <taxon>Fungi</taxon>
        <taxon>Fungi incertae sedis</taxon>
        <taxon>Mucoromycota</taxon>
        <taxon>Mucoromycotina</taxon>
        <taxon>Mucoromycetes</taxon>
        <taxon>Mucorales</taxon>
        <taxon>Mucorineae</taxon>
        <taxon>Mucoraceae</taxon>
        <taxon>Mucor</taxon>
    </lineage>
</organism>
<proteinExistence type="predicted"/>